<dbReference type="HOGENOM" id="CLU_2083078_0_0_5"/>
<dbReference type="EMBL" id="CP000053">
    <property type="protein sequence ID" value="AAY61907.1"/>
    <property type="molecule type" value="Genomic_DNA"/>
</dbReference>
<gene>
    <name evidence="1" type="ordered locus">RF_1056</name>
</gene>
<dbReference type="AlphaFoldDB" id="Q4UKM0"/>
<proteinExistence type="predicted"/>
<dbReference type="KEGG" id="rfe:RF_1056"/>
<reference evidence="1 2" key="1">
    <citation type="journal article" date="2005" name="PLoS Biol.">
        <title>The genome sequence of Rickettsia felis identifies the first putative conjugative plasmid in an obligate intracellular parasite.</title>
        <authorList>
            <person name="Ogata H."/>
            <person name="Renesto P."/>
            <person name="Audic S."/>
            <person name="Robert C."/>
            <person name="Blanc G."/>
            <person name="Fournier P.E."/>
            <person name="Parinello H."/>
            <person name="Claverie J.M."/>
            <person name="Raoult D."/>
        </authorList>
    </citation>
    <scope>NUCLEOTIDE SEQUENCE [LARGE SCALE GENOMIC DNA]</scope>
    <source>
        <strain evidence="2">ATCC VR-1525 / URRWXCal2</strain>
    </source>
</reference>
<evidence type="ECO:0000313" key="1">
    <source>
        <dbReference type="EMBL" id="AAY61907.1"/>
    </source>
</evidence>
<keyword evidence="2" id="KW-1185">Reference proteome</keyword>
<accession>Q4UKM0</accession>
<name>Q4UKM0_RICFE</name>
<sequence length="117" mass="12710">MYNGFLTKNKVEIMTKNTTLYNSASIENLGARDSSVSGSDTLKFGNFSNINYNSLGNGAIVSSANGLHATINTRLTKDIIFKPCCPKNDFNYYYDNNDNGGEGFGILIGNSESIEVC</sequence>
<dbReference type="Proteomes" id="UP000008548">
    <property type="component" value="Chromosome"/>
</dbReference>
<protein>
    <submittedName>
        <fullName evidence="1">Uncharacterized protein</fullName>
    </submittedName>
</protein>
<organism evidence="1 2">
    <name type="scientific">Rickettsia felis (strain ATCC VR-1525 / URRWXCal2)</name>
    <name type="common">Rickettsia azadi</name>
    <dbReference type="NCBI Taxonomy" id="315456"/>
    <lineage>
        <taxon>Bacteria</taxon>
        <taxon>Pseudomonadati</taxon>
        <taxon>Pseudomonadota</taxon>
        <taxon>Alphaproteobacteria</taxon>
        <taxon>Rickettsiales</taxon>
        <taxon>Rickettsiaceae</taxon>
        <taxon>Rickettsieae</taxon>
        <taxon>Rickettsia</taxon>
        <taxon>spotted fever group</taxon>
    </lineage>
</organism>
<evidence type="ECO:0000313" key="2">
    <source>
        <dbReference type="Proteomes" id="UP000008548"/>
    </source>
</evidence>
<dbReference type="STRING" id="315456.RF_1056"/>